<reference evidence="2 3" key="1">
    <citation type="journal article" date="2014" name="Int. J. Syst. Evol. Microbiol.">
        <title>Solimonas terrae sp. nov., isolated from soil.</title>
        <authorList>
            <person name="Kim S.J."/>
            <person name="Moon J.Y."/>
            <person name="Weon H.Y."/>
            <person name="Ahn J.H."/>
            <person name="Chen W.M."/>
            <person name="Kwon S.W."/>
        </authorList>
    </citation>
    <scope>NUCLEOTIDE SEQUENCE [LARGE SCALE GENOMIC DNA]</scope>
    <source>
        <strain evidence="2 3">KIS83-12</strain>
    </source>
</reference>
<proteinExistence type="predicted"/>
<accession>A0A6M2BNP8</accession>
<feature type="transmembrane region" description="Helical" evidence="1">
    <location>
        <begin position="20"/>
        <end position="43"/>
    </location>
</feature>
<dbReference type="AlphaFoldDB" id="A0A6M2BNP8"/>
<evidence type="ECO:0008006" key="4">
    <source>
        <dbReference type="Google" id="ProtNLM"/>
    </source>
</evidence>
<keyword evidence="1" id="KW-0472">Membrane</keyword>
<name>A0A6M2BNP8_9GAMM</name>
<dbReference type="Proteomes" id="UP000472676">
    <property type="component" value="Unassembled WGS sequence"/>
</dbReference>
<sequence>MSDNVPSPVFSGSPRRYRRLALLLGIGSHALLYGGMVLIEWVWHGRAWIVGSGPIAFTAVSALLLTLLGYHSLMFVDAQYPPAARRSRHDRGPSP</sequence>
<keyword evidence="1" id="KW-0812">Transmembrane</keyword>
<evidence type="ECO:0000313" key="3">
    <source>
        <dbReference type="Proteomes" id="UP000472676"/>
    </source>
</evidence>
<evidence type="ECO:0000256" key="1">
    <source>
        <dbReference type="SAM" id="Phobius"/>
    </source>
</evidence>
<dbReference type="RefSeq" id="WP_166253141.1">
    <property type="nucleotide sequence ID" value="NZ_JAAMOW010000002.1"/>
</dbReference>
<dbReference type="EMBL" id="JAAMOW010000002">
    <property type="protein sequence ID" value="NGY04262.1"/>
    <property type="molecule type" value="Genomic_DNA"/>
</dbReference>
<keyword evidence="1" id="KW-1133">Transmembrane helix</keyword>
<evidence type="ECO:0000313" key="2">
    <source>
        <dbReference type="EMBL" id="NGY04262.1"/>
    </source>
</evidence>
<gene>
    <name evidence="2" type="ORF">G7Y85_05770</name>
</gene>
<comment type="caution">
    <text evidence="2">The sequence shown here is derived from an EMBL/GenBank/DDBJ whole genome shotgun (WGS) entry which is preliminary data.</text>
</comment>
<feature type="transmembrane region" description="Helical" evidence="1">
    <location>
        <begin position="55"/>
        <end position="76"/>
    </location>
</feature>
<organism evidence="2 3">
    <name type="scientific">Solimonas terrae</name>
    <dbReference type="NCBI Taxonomy" id="1396819"/>
    <lineage>
        <taxon>Bacteria</taxon>
        <taxon>Pseudomonadati</taxon>
        <taxon>Pseudomonadota</taxon>
        <taxon>Gammaproteobacteria</taxon>
        <taxon>Nevskiales</taxon>
        <taxon>Nevskiaceae</taxon>
        <taxon>Solimonas</taxon>
    </lineage>
</organism>
<keyword evidence="3" id="KW-1185">Reference proteome</keyword>
<protein>
    <recommendedName>
        <fullName evidence="4">2TM domain-containing protein</fullName>
    </recommendedName>
</protein>